<evidence type="ECO:0000313" key="1">
    <source>
        <dbReference type="EMBL" id="KUM63399.1"/>
    </source>
</evidence>
<dbReference type="Proteomes" id="UP000055045">
    <property type="component" value="Unassembled WGS sequence"/>
</dbReference>
<accession>A0A101MMQ6</accession>
<protein>
    <submittedName>
        <fullName evidence="1">Uncharacterized protein</fullName>
    </submittedName>
</protein>
<reference evidence="1 2" key="1">
    <citation type="submission" date="2015-10" db="EMBL/GenBank/DDBJ databases">
        <title>Genome sequencing of Penicillium freii.</title>
        <authorList>
            <person name="Nguyen H.D."/>
            <person name="Visagie C.M."/>
            <person name="Seifert K.A."/>
        </authorList>
    </citation>
    <scope>NUCLEOTIDE SEQUENCE [LARGE SCALE GENOMIC DNA]</scope>
    <source>
        <strain evidence="1 2">DAOM 242723</strain>
    </source>
</reference>
<keyword evidence="2" id="KW-1185">Reference proteome</keyword>
<comment type="caution">
    <text evidence="1">The sequence shown here is derived from an EMBL/GenBank/DDBJ whole genome shotgun (WGS) entry which is preliminary data.</text>
</comment>
<dbReference type="EMBL" id="LLXE01000074">
    <property type="protein sequence ID" value="KUM63399.1"/>
    <property type="molecule type" value="Genomic_DNA"/>
</dbReference>
<organism evidence="1 2">
    <name type="scientific">Penicillium freii</name>
    <dbReference type="NCBI Taxonomy" id="48697"/>
    <lineage>
        <taxon>Eukaryota</taxon>
        <taxon>Fungi</taxon>
        <taxon>Dikarya</taxon>
        <taxon>Ascomycota</taxon>
        <taxon>Pezizomycotina</taxon>
        <taxon>Eurotiomycetes</taxon>
        <taxon>Eurotiomycetidae</taxon>
        <taxon>Eurotiales</taxon>
        <taxon>Aspergillaceae</taxon>
        <taxon>Penicillium</taxon>
    </lineage>
</organism>
<sequence length="101" mass="11168">MLISPTAVPGVISSRVCSSCHVTHYIYRSLDDLSITLRYSGHFGLVCNSPVQGQVIRVLIRQFQHASTGSPWGTLHTRRVVEWGSKYIGSDRCTTCFLGVV</sequence>
<gene>
    <name evidence="1" type="ORF">ACN42_g3721</name>
</gene>
<proteinExistence type="predicted"/>
<evidence type="ECO:0000313" key="2">
    <source>
        <dbReference type="Proteomes" id="UP000055045"/>
    </source>
</evidence>
<name>A0A101MMQ6_PENFR</name>
<dbReference type="AlphaFoldDB" id="A0A101MMQ6"/>